<evidence type="ECO:0000313" key="4">
    <source>
        <dbReference type="Proteomes" id="UP000218165"/>
    </source>
</evidence>
<feature type="transmembrane region" description="Helical" evidence="1">
    <location>
        <begin position="371"/>
        <end position="396"/>
    </location>
</feature>
<dbReference type="Gene3D" id="3.40.630.10">
    <property type="entry name" value="Zn peptidases"/>
    <property type="match status" value="1"/>
</dbReference>
<dbReference type="Pfam" id="PF04389">
    <property type="entry name" value="Peptidase_M28"/>
    <property type="match status" value="1"/>
</dbReference>
<dbReference type="OrthoDB" id="9778250at2"/>
<dbReference type="InterPro" id="IPR045175">
    <property type="entry name" value="M28_fam"/>
</dbReference>
<dbReference type="PANTHER" id="PTHR12147">
    <property type="entry name" value="METALLOPEPTIDASE M28 FAMILY MEMBER"/>
    <property type="match status" value="1"/>
</dbReference>
<dbReference type="EMBL" id="CP023563">
    <property type="protein sequence ID" value="ATG53207.1"/>
    <property type="molecule type" value="Genomic_DNA"/>
</dbReference>
<dbReference type="GO" id="GO:0004177">
    <property type="term" value="F:aminopeptidase activity"/>
    <property type="evidence" value="ECO:0007669"/>
    <property type="project" value="UniProtKB-KW"/>
</dbReference>
<feature type="transmembrane region" description="Helical" evidence="1">
    <location>
        <begin position="340"/>
        <end position="359"/>
    </location>
</feature>
<feature type="transmembrane region" description="Helical" evidence="1">
    <location>
        <begin position="568"/>
        <end position="591"/>
    </location>
</feature>
<feature type="transmembrane region" description="Helical" evidence="1">
    <location>
        <begin position="443"/>
        <end position="462"/>
    </location>
</feature>
<organism evidence="3 4">
    <name type="scientific">Brachybacterium vulturis</name>
    <dbReference type="NCBI Taxonomy" id="2017484"/>
    <lineage>
        <taxon>Bacteria</taxon>
        <taxon>Bacillati</taxon>
        <taxon>Actinomycetota</taxon>
        <taxon>Actinomycetes</taxon>
        <taxon>Micrococcales</taxon>
        <taxon>Dermabacteraceae</taxon>
        <taxon>Brachybacterium</taxon>
    </lineage>
</organism>
<dbReference type="InterPro" id="IPR007484">
    <property type="entry name" value="Peptidase_M28"/>
</dbReference>
<evidence type="ECO:0000256" key="1">
    <source>
        <dbReference type="SAM" id="Phobius"/>
    </source>
</evidence>
<feature type="transmembrane region" description="Helical" evidence="1">
    <location>
        <begin position="416"/>
        <end position="436"/>
    </location>
</feature>
<sequence>MSGAPSHRAAPVHLAPAPRWHGGLLLLVLLAVVVAGFAFRGLPAPRDASAPQSVFSAERAQQAVAPIVAEPRPVGSSENDRAHAELAVQLTALGFSTETQEGIGRGLRTGEGEASAGYVRNLIATRPGSDPTGTLVLATHIDSVPGAPGAADAGVGLAVILETLRALGPEAVRNDLVILLVDGEERGLLGSDAYLAGPGQELTAPVVVLNHEARGISGRPLVTRASGPMHAVIGAAPSPEFESFTDALFAIIPNYTDFSSYRDAGWWGMDMAIIDDSWAYHSAQDDAAHLDPATLQHYGDLTLALSRDLGDRDLTDLRQRADEHPVQTTAPWGVVQVPPLLVTLLGVLAPLAILAALLVRRRRWEASLPGAALGAVLGLLVLVGGALGAFFLWSATAEATPAMLSRSTHEPVRAEPFLIAELLVAATAAVAGWVLARLLITRASALLGGALSVTVLLAVLAISSPTLGSSMILPAAIAALGVLLATVLPPLPGLVVRVLALLPTAWMLGTQLSALAEFGIASAAGGLAGTALIGLGAAGPLLLAGAPARHGRAVAAAEDRPVRRPHRLLIPVLPAVLALGLAIGGTAWTLAAPEPTQEQVIAQVDGITGATTWEVTGTTAWGRALDGTSADSDVAAPTVEVQDTADGALEITIDAPRDASSLALQADGGMLRDIAVDGVPVASGDGVQELRVHGVRAGQRVSITATAAPAAQLTLVERSYDPTLAAGWTAPGADVSLVQPRMEVSVPVPR</sequence>
<dbReference type="PANTHER" id="PTHR12147:SF26">
    <property type="entry name" value="PEPTIDASE M28 DOMAIN-CONTAINING PROTEIN"/>
    <property type="match status" value="1"/>
</dbReference>
<feature type="transmembrane region" description="Helical" evidence="1">
    <location>
        <begin position="520"/>
        <end position="543"/>
    </location>
</feature>
<protein>
    <submittedName>
        <fullName evidence="3">Aminopeptidase</fullName>
    </submittedName>
</protein>
<keyword evidence="3" id="KW-0645">Protease</keyword>
<keyword evidence="4" id="KW-1185">Reference proteome</keyword>
<evidence type="ECO:0000313" key="3">
    <source>
        <dbReference type="EMBL" id="ATG53207.1"/>
    </source>
</evidence>
<proteinExistence type="predicted"/>
<keyword evidence="1" id="KW-1133">Transmembrane helix</keyword>
<feature type="transmembrane region" description="Helical" evidence="1">
    <location>
        <begin position="20"/>
        <end position="39"/>
    </location>
</feature>
<feature type="domain" description="Peptidase M28" evidence="2">
    <location>
        <begin position="121"/>
        <end position="305"/>
    </location>
</feature>
<dbReference type="SUPFAM" id="SSF53187">
    <property type="entry name" value="Zn-dependent exopeptidases"/>
    <property type="match status" value="1"/>
</dbReference>
<accession>A0A291GSM7</accession>
<keyword evidence="1" id="KW-0472">Membrane</keyword>
<feature type="transmembrane region" description="Helical" evidence="1">
    <location>
        <begin position="494"/>
        <end position="514"/>
    </location>
</feature>
<dbReference type="AlphaFoldDB" id="A0A291GSM7"/>
<feature type="transmembrane region" description="Helical" evidence="1">
    <location>
        <begin position="468"/>
        <end position="487"/>
    </location>
</feature>
<keyword evidence="1" id="KW-0812">Transmembrane</keyword>
<dbReference type="GO" id="GO:0006508">
    <property type="term" value="P:proteolysis"/>
    <property type="evidence" value="ECO:0007669"/>
    <property type="project" value="InterPro"/>
</dbReference>
<evidence type="ECO:0000259" key="2">
    <source>
        <dbReference type="Pfam" id="PF04389"/>
    </source>
</evidence>
<name>A0A291GSM7_9MICO</name>
<gene>
    <name evidence="3" type="ORF">CFK38_10335</name>
</gene>
<keyword evidence="3" id="KW-0031">Aminopeptidase</keyword>
<dbReference type="Proteomes" id="UP000218165">
    <property type="component" value="Chromosome"/>
</dbReference>
<dbReference type="KEGG" id="brz:CFK38_10335"/>
<keyword evidence="3" id="KW-0378">Hydrolase</keyword>
<dbReference type="GO" id="GO:0008235">
    <property type="term" value="F:metalloexopeptidase activity"/>
    <property type="evidence" value="ECO:0007669"/>
    <property type="project" value="InterPro"/>
</dbReference>
<reference evidence="4" key="1">
    <citation type="submission" date="2017-09" db="EMBL/GenBank/DDBJ databases">
        <title>Brachybacterium sp. VM2412.</title>
        <authorList>
            <person name="Tak E.J."/>
            <person name="Bae J.-W."/>
        </authorList>
    </citation>
    <scope>NUCLEOTIDE SEQUENCE [LARGE SCALE GENOMIC DNA]</scope>
    <source>
        <strain evidence="4">VM2412</strain>
    </source>
</reference>